<feature type="domain" description="ABC transporter" evidence="4">
    <location>
        <begin position="5"/>
        <end position="227"/>
    </location>
</feature>
<evidence type="ECO:0000256" key="2">
    <source>
        <dbReference type="ARBA" id="ARBA00022741"/>
    </source>
</evidence>
<evidence type="ECO:0000313" key="6">
    <source>
        <dbReference type="Proteomes" id="UP000623172"/>
    </source>
</evidence>
<dbReference type="GO" id="GO:0098796">
    <property type="term" value="C:membrane protein complex"/>
    <property type="evidence" value="ECO:0007669"/>
    <property type="project" value="UniProtKB-ARBA"/>
</dbReference>
<comment type="caution">
    <text evidence="5">The sequence shown here is derived from an EMBL/GenBank/DDBJ whole genome shotgun (WGS) entry which is preliminary data.</text>
</comment>
<name>A0A926HPQ3_9FIRM</name>
<dbReference type="AlphaFoldDB" id="A0A926HPQ3"/>
<evidence type="ECO:0000256" key="1">
    <source>
        <dbReference type="ARBA" id="ARBA00022448"/>
    </source>
</evidence>
<dbReference type="InterPro" id="IPR017871">
    <property type="entry name" value="ABC_transporter-like_CS"/>
</dbReference>
<gene>
    <name evidence="5" type="ORF">H8696_08595</name>
</gene>
<dbReference type="SMART" id="SM00382">
    <property type="entry name" value="AAA"/>
    <property type="match status" value="1"/>
</dbReference>
<dbReference type="InterPro" id="IPR003593">
    <property type="entry name" value="AAA+_ATPase"/>
</dbReference>
<keyword evidence="3 5" id="KW-0067">ATP-binding</keyword>
<keyword evidence="1" id="KW-0813">Transport</keyword>
<dbReference type="SUPFAM" id="SSF52540">
    <property type="entry name" value="P-loop containing nucleoside triphosphate hydrolases"/>
    <property type="match status" value="1"/>
</dbReference>
<keyword evidence="6" id="KW-1185">Reference proteome</keyword>
<dbReference type="InterPro" id="IPR027417">
    <property type="entry name" value="P-loop_NTPase"/>
</dbReference>
<dbReference type="RefSeq" id="WP_249316687.1">
    <property type="nucleotide sequence ID" value="NZ_JACRSR010000003.1"/>
</dbReference>
<dbReference type="PROSITE" id="PS50893">
    <property type="entry name" value="ABC_TRANSPORTER_2"/>
    <property type="match status" value="1"/>
</dbReference>
<dbReference type="FunFam" id="3.40.50.300:FF:000032">
    <property type="entry name" value="Export ABC transporter ATP-binding protein"/>
    <property type="match status" value="1"/>
</dbReference>
<dbReference type="Proteomes" id="UP000623172">
    <property type="component" value="Unassembled WGS sequence"/>
</dbReference>
<dbReference type="Gene3D" id="3.40.50.300">
    <property type="entry name" value="P-loop containing nucleotide triphosphate hydrolases"/>
    <property type="match status" value="1"/>
</dbReference>
<sequence>MDPIITAENLTKIYRMKNVKMTALDQASIAVYPGEVCAIVGTSGSGKSTLLSLLAGLERPTSGKVFIKGKPIHRMNEKQLVAFRLNHIGFVFQAFNLFPVLTAWENAAFGLACRGEPRPLQYRKAKRLLGRMGLQDHLNHKPIELSGGQQQRVSIARAVLPKPDIIFADEPTGNLDSHTSQQIMDMLLELVRDNGATLVFVTHDLEKAQQADRIIHITDGKTELQGR</sequence>
<dbReference type="CDD" id="cd03255">
    <property type="entry name" value="ABC_MJ0796_LolCDE_FtsE"/>
    <property type="match status" value="1"/>
</dbReference>
<dbReference type="GO" id="GO:0005524">
    <property type="term" value="F:ATP binding"/>
    <property type="evidence" value="ECO:0007669"/>
    <property type="project" value="UniProtKB-KW"/>
</dbReference>
<dbReference type="Pfam" id="PF00005">
    <property type="entry name" value="ABC_tran"/>
    <property type="match status" value="1"/>
</dbReference>
<dbReference type="InterPro" id="IPR015854">
    <property type="entry name" value="ABC_transpr_LolD-like"/>
</dbReference>
<dbReference type="PANTHER" id="PTHR24220">
    <property type="entry name" value="IMPORT ATP-BINDING PROTEIN"/>
    <property type="match status" value="1"/>
</dbReference>
<proteinExistence type="predicted"/>
<evidence type="ECO:0000256" key="3">
    <source>
        <dbReference type="ARBA" id="ARBA00022840"/>
    </source>
</evidence>
<evidence type="ECO:0000313" key="5">
    <source>
        <dbReference type="EMBL" id="MBC8531904.1"/>
    </source>
</evidence>
<organism evidence="5 6">
    <name type="scientific">Gehongia tenuis</name>
    <dbReference type="NCBI Taxonomy" id="2763655"/>
    <lineage>
        <taxon>Bacteria</taxon>
        <taxon>Bacillati</taxon>
        <taxon>Bacillota</taxon>
        <taxon>Clostridia</taxon>
        <taxon>Christensenellales</taxon>
        <taxon>Christensenellaceae</taxon>
        <taxon>Gehongia</taxon>
    </lineage>
</organism>
<protein>
    <submittedName>
        <fullName evidence="5">ABC transporter ATP-binding protein</fullName>
    </submittedName>
</protein>
<dbReference type="PROSITE" id="PS00211">
    <property type="entry name" value="ABC_TRANSPORTER_1"/>
    <property type="match status" value="1"/>
</dbReference>
<dbReference type="InterPro" id="IPR003439">
    <property type="entry name" value="ABC_transporter-like_ATP-bd"/>
</dbReference>
<dbReference type="GO" id="GO:0016887">
    <property type="term" value="F:ATP hydrolysis activity"/>
    <property type="evidence" value="ECO:0007669"/>
    <property type="project" value="InterPro"/>
</dbReference>
<dbReference type="InterPro" id="IPR017911">
    <property type="entry name" value="MacB-like_ATP-bd"/>
</dbReference>
<dbReference type="GO" id="GO:0005886">
    <property type="term" value="C:plasma membrane"/>
    <property type="evidence" value="ECO:0007669"/>
    <property type="project" value="TreeGrafter"/>
</dbReference>
<accession>A0A926HPQ3</accession>
<dbReference type="EMBL" id="JACRSR010000003">
    <property type="protein sequence ID" value="MBC8531904.1"/>
    <property type="molecule type" value="Genomic_DNA"/>
</dbReference>
<evidence type="ECO:0000259" key="4">
    <source>
        <dbReference type="PROSITE" id="PS50893"/>
    </source>
</evidence>
<dbReference type="GO" id="GO:0022857">
    <property type="term" value="F:transmembrane transporter activity"/>
    <property type="evidence" value="ECO:0007669"/>
    <property type="project" value="TreeGrafter"/>
</dbReference>
<reference evidence="5" key="1">
    <citation type="submission" date="2020-08" db="EMBL/GenBank/DDBJ databases">
        <title>Genome public.</title>
        <authorList>
            <person name="Liu C."/>
            <person name="Sun Q."/>
        </authorList>
    </citation>
    <scope>NUCLEOTIDE SEQUENCE</scope>
    <source>
        <strain evidence="5">NSJ-53</strain>
    </source>
</reference>
<keyword evidence="2" id="KW-0547">Nucleotide-binding</keyword>